<reference evidence="8" key="1">
    <citation type="submission" date="2022-05" db="EMBL/GenBank/DDBJ databases">
        <title>The Musa troglodytarum L. genome provides insights into the mechanism of non-climacteric behaviour and enrichment of carotenoids.</title>
        <authorList>
            <person name="Wang J."/>
        </authorList>
    </citation>
    <scope>NUCLEOTIDE SEQUENCE</scope>
    <source>
        <tissue evidence="8">Leaf</tissue>
    </source>
</reference>
<keyword evidence="5 7" id="KW-0472">Membrane</keyword>
<dbReference type="PANTHER" id="PTHR31113">
    <property type="entry name" value="UPF0496 PROTEIN 3-RELATED"/>
    <property type="match status" value="1"/>
</dbReference>
<keyword evidence="9" id="KW-1185">Reference proteome</keyword>
<feature type="region of interest" description="Disordered" evidence="6">
    <location>
        <begin position="1"/>
        <end position="29"/>
    </location>
</feature>
<evidence type="ECO:0000256" key="4">
    <source>
        <dbReference type="ARBA" id="ARBA00022989"/>
    </source>
</evidence>
<proteinExistence type="inferred from homology"/>
<dbReference type="GO" id="GO:0016020">
    <property type="term" value="C:membrane"/>
    <property type="evidence" value="ECO:0007669"/>
    <property type="project" value="UniProtKB-SubCell"/>
</dbReference>
<dbReference type="PANTHER" id="PTHR31113:SF3">
    <property type="entry name" value="UPF0496 PROTEIN 1"/>
    <property type="match status" value="1"/>
</dbReference>
<gene>
    <name evidence="8" type="ORF">MUK42_24182</name>
</gene>
<keyword evidence="4 7" id="KW-1133">Transmembrane helix</keyword>
<dbReference type="EMBL" id="CP097503">
    <property type="protein sequence ID" value="URD81897.1"/>
    <property type="molecule type" value="Genomic_DNA"/>
</dbReference>
<evidence type="ECO:0000256" key="2">
    <source>
        <dbReference type="ARBA" id="ARBA00009074"/>
    </source>
</evidence>
<evidence type="ECO:0000256" key="5">
    <source>
        <dbReference type="ARBA" id="ARBA00023136"/>
    </source>
</evidence>
<evidence type="ECO:0000313" key="9">
    <source>
        <dbReference type="Proteomes" id="UP001055439"/>
    </source>
</evidence>
<evidence type="ECO:0000313" key="8">
    <source>
        <dbReference type="EMBL" id="URD81897.1"/>
    </source>
</evidence>
<dbReference type="InterPro" id="IPR007749">
    <property type="entry name" value="DUF677"/>
</dbReference>
<comment type="similarity">
    <text evidence="2">Belongs to the UPF0496 family.</text>
</comment>
<dbReference type="OrthoDB" id="679959at2759"/>
<keyword evidence="3 7" id="KW-0812">Transmembrane</keyword>
<name>A0A9E7ETS6_9LILI</name>
<evidence type="ECO:0000256" key="7">
    <source>
        <dbReference type="SAM" id="Phobius"/>
    </source>
</evidence>
<comment type="subcellular location">
    <subcellularLocation>
        <location evidence="1">Membrane</location>
    </subcellularLocation>
</comment>
<evidence type="ECO:0000256" key="3">
    <source>
        <dbReference type="ARBA" id="ARBA00022692"/>
    </source>
</evidence>
<protein>
    <submittedName>
        <fullName evidence="8">UPF0496 protein 1</fullName>
    </submittedName>
</protein>
<accession>A0A9E7ETS6</accession>
<feature type="transmembrane region" description="Helical" evidence="7">
    <location>
        <begin position="235"/>
        <end position="256"/>
    </location>
</feature>
<dbReference type="Proteomes" id="UP001055439">
    <property type="component" value="Chromosome 10"/>
</dbReference>
<sequence>MGVHQSRRPDTPPVLLIDDGGSSRPAAGEASPANIRYVAELSSYATACRLDPELQTFDTTLQQRTSRAISTLALGAEVRSLSLDSLREITSCLLEMNQEVVKVLLACKRDIWKSPELFDLVEDYFENSLQTLDFCTALERYLKRARDSQLIIHVALQRFAEEEDEAEAEKDCNKKYSRTLDELRLFKAAGDPFTEEFFQVFQSVYRQQLLMLEKLQLRKNKLDKKLKSINAWRKVSSIIFAATLAAVLICSVVAAAVSAPPVAAALAAAASIPIGSMGKWIDSLLKDYRNAVKGQKEVLGSMQVGTFIVIKDLDTIWVSIDKLEIEIVSLLHNADFAIKDVEAVKIGIEEIKKKLEVFTKSVEDLGEQTDKCSRDIRRARTVVLQKIIRTPK</sequence>
<organism evidence="8 9">
    <name type="scientific">Musa troglodytarum</name>
    <name type="common">fe'i banana</name>
    <dbReference type="NCBI Taxonomy" id="320322"/>
    <lineage>
        <taxon>Eukaryota</taxon>
        <taxon>Viridiplantae</taxon>
        <taxon>Streptophyta</taxon>
        <taxon>Embryophyta</taxon>
        <taxon>Tracheophyta</taxon>
        <taxon>Spermatophyta</taxon>
        <taxon>Magnoliopsida</taxon>
        <taxon>Liliopsida</taxon>
        <taxon>Zingiberales</taxon>
        <taxon>Musaceae</taxon>
        <taxon>Musa</taxon>
    </lineage>
</organism>
<evidence type="ECO:0000256" key="6">
    <source>
        <dbReference type="SAM" id="MobiDB-lite"/>
    </source>
</evidence>
<evidence type="ECO:0000256" key="1">
    <source>
        <dbReference type="ARBA" id="ARBA00004370"/>
    </source>
</evidence>
<dbReference type="Pfam" id="PF05055">
    <property type="entry name" value="DUF677"/>
    <property type="match status" value="1"/>
</dbReference>
<feature type="transmembrane region" description="Helical" evidence="7">
    <location>
        <begin position="262"/>
        <end position="281"/>
    </location>
</feature>
<dbReference type="AlphaFoldDB" id="A0A9E7ETS6"/>